<organism evidence="2 3">
    <name type="scientific">Cuniculiplasma divulgatum</name>
    <dbReference type="NCBI Taxonomy" id="1673428"/>
    <lineage>
        <taxon>Archaea</taxon>
        <taxon>Methanobacteriati</taxon>
        <taxon>Thermoplasmatota</taxon>
        <taxon>Thermoplasmata</taxon>
        <taxon>Thermoplasmatales</taxon>
        <taxon>Cuniculiplasmataceae</taxon>
        <taxon>Cuniculiplasma</taxon>
    </lineage>
</organism>
<dbReference type="GO" id="GO:0015074">
    <property type="term" value="P:DNA integration"/>
    <property type="evidence" value="ECO:0007669"/>
    <property type="project" value="InterPro"/>
</dbReference>
<dbReference type="EMBL" id="LT719092">
    <property type="protein sequence ID" value="SJK85225.1"/>
    <property type="molecule type" value="Genomic_DNA"/>
</dbReference>
<name>A0A1R4A8D0_9ARCH</name>
<dbReference type="RefSeq" id="WP_083705330.1">
    <property type="nucleotide sequence ID" value="NZ_LT719092.1"/>
</dbReference>
<accession>A0A1R4A8D0</accession>
<protein>
    <submittedName>
        <fullName evidence="2">Integrase</fullName>
    </submittedName>
</protein>
<dbReference type="Proteomes" id="UP000187822">
    <property type="component" value="Chromosome I"/>
</dbReference>
<dbReference type="GO" id="GO:0006310">
    <property type="term" value="P:DNA recombination"/>
    <property type="evidence" value="ECO:0007669"/>
    <property type="project" value="UniProtKB-KW"/>
</dbReference>
<keyword evidence="3" id="KW-1185">Reference proteome</keyword>
<sequence length="443" mass="50563">MISMGKDKYGYLLKDKDIARWKHSVESGSIITSDVYLRRLGAFCKEMGKSPQDLIKIKDKELADLMDDYVIKREKIGNSGGYIGNTVKAVKSWLLFNGIKPSRNIKVKDADRTPTLSNERIPTQEELKRIFNSGDSRERTACCLIAFTGIRLGVLGNYKGIDGLKVKDLPDLQIEGDKISFLKIPAQVNVREELSKSGKKYFTFLGQEGCMYLQNYLTERIRSGEIITQESAIITASKLAQRNKQHITTINVGDLMRNAIRNAGFTWRPYVLRAYFDSRLLLAQDERLIQRDYRAFFMGHVGDIEHRYTLDKGQLSGDLIQSMRSAYEKSTKFLETEIHGISEDEVEKKFRTQLLLMAGFTEGEIQEKNLLNLTSEEITKMAREKLFGMDRKDISNQIAKDKQDLKETHKQKVVSIDVIEEYINNGFVVKMALGNDKAIVELP</sequence>
<dbReference type="AlphaFoldDB" id="A0A1R4A8D0"/>
<dbReference type="GeneID" id="30928017"/>
<reference evidence="3" key="1">
    <citation type="submission" date="2016-06" db="EMBL/GenBank/DDBJ databases">
        <authorList>
            <person name="Toshchakov V.S."/>
        </authorList>
    </citation>
    <scope>NUCLEOTIDE SEQUENCE [LARGE SCALE GENOMIC DNA]</scope>
    <source>
        <strain>PM4 (JCM 30641</strain>
        <strain evidence="3">\VKM B-2940)</strain>
    </source>
</reference>
<dbReference type="OrthoDB" id="359457at2157"/>
<dbReference type="Gene3D" id="1.10.443.10">
    <property type="entry name" value="Intergrase catalytic core"/>
    <property type="match status" value="1"/>
</dbReference>
<dbReference type="KEGG" id="cdiv:CPM_1428"/>
<evidence type="ECO:0000313" key="3">
    <source>
        <dbReference type="Proteomes" id="UP000187822"/>
    </source>
</evidence>
<evidence type="ECO:0000313" key="2">
    <source>
        <dbReference type="EMBL" id="SJK85225.1"/>
    </source>
</evidence>
<gene>
    <name evidence="2" type="ORF">CPM_1428</name>
</gene>
<keyword evidence="1" id="KW-0233">DNA recombination</keyword>
<dbReference type="InterPro" id="IPR013762">
    <property type="entry name" value="Integrase-like_cat_sf"/>
</dbReference>
<dbReference type="SUPFAM" id="SSF56349">
    <property type="entry name" value="DNA breaking-rejoining enzymes"/>
    <property type="match status" value="1"/>
</dbReference>
<dbReference type="GO" id="GO:0003677">
    <property type="term" value="F:DNA binding"/>
    <property type="evidence" value="ECO:0007669"/>
    <property type="project" value="InterPro"/>
</dbReference>
<dbReference type="InterPro" id="IPR011010">
    <property type="entry name" value="DNA_brk_join_enz"/>
</dbReference>
<dbReference type="CDD" id="cd00397">
    <property type="entry name" value="DNA_BRE_C"/>
    <property type="match status" value="1"/>
</dbReference>
<evidence type="ECO:0000256" key="1">
    <source>
        <dbReference type="ARBA" id="ARBA00023172"/>
    </source>
</evidence>
<proteinExistence type="predicted"/>